<reference evidence="3" key="1">
    <citation type="journal article" date="2020" name="Microorganisms">
        <title>Complete Genome of a Member of a New Bacterial Lineage in the Microgenomates Group Reveals an Unusual Nucleotide Composition Disparity Between Two Strands of DNA and Limited Metabolic Potential.</title>
        <authorList>
            <person name="Kadnikov V.V."/>
            <person name="Mardanov A.V."/>
            <person name="Beletsky A.V."/>
            <person name="Karnachuk O.V."/>
            <person name="Ravin N.V."/>
        </authorList>
    </citation>
    <scope>NUCLEOTIDE SEQUENCE [LARGE SCALE GENOMIC DNA]</scope>
</reference>
<dbReference type="KEGG" id="caqa:MICH65_0117"/>
<organism evidence="2 3">
    <name type="scientific">Candidatus Chazhemtobacterium aquaticus</name>
    <dbReference type="NCBI Taxonomy" id="2715735"/>
    <lineage>
        <taxon>Bacteria</taxon>
        <taxon>Candidatus Chazhemtobacteraceae</taxon>
        <taxon>Candidatus Chazhemtobacterium</taxon>
    </lineage>
</organism>
<dbReference type="InterPro" id="IPR002871">
    <property type="entry name" value="NIF_FeS_clus_asmbl_NifU_N"/>
</dbReference>
<dbReference type="RefSeq" id="WP_161931502.1">
    <property type="nucleotide sequence ID" value="NZ_CP047901.1"/>
</dbReference>
<dbReference type="PANTHER" id="PTHR10093">
    <property type="entry name" value="IRON-SULFUR CLUSTER ASSEMBLY ENZYME NIFU HOMOLOG"/>
    <property type="match status" value="1"/>
</dbReference>
<name>A0A857NFP0_9BACT</name>
<keyword evidence="3" id="KW-1185">Reference proteome</keyword>
<evidence type="ECO:0000313" key="3">
    <source>
        <dbReference type="Proteomes" id="UP000463983"/>
    </source>
</evidence>
<evidence type="ECO:0000313" key="2">
    <source>
        <dbReference type="EMBL" id="QHO63098.1"/>
    </source>
</evidence>
<protein>
    <submittedName>
        <fullName evidence="2">SUF system FeS assembly protein, NifU family</fullName>
    </submittedName>
</protein>
<evidence type="ECO:0000259" key="1">
    <source>
        <dbReference type="Pfam" id="PF01592"/>
    </source>
</evidence>
<dbReference type="CDD" id="cd06664">
    <property type="entry name" value="IscU_like"/>
    <property type="match status" value="1"/>
</dbReference>
<sequence length="116" mass="12689">MEYSEEIIDHARNPRNFGDLKGANKRSKQSNATCGDMVEFYAKVDGGVIRDIRFKGVGCALSTAAASMLSDKVKGMKVDEVRELDGRVVVELMGEVNPARMKCVLLPLSAIRALVE</sequence>
<dbReference type="GO" id="GO:0051536">
    <property type="term" value="F:iron-sulfur cluster binding"/>
    <property type="evidence" value="ECO:0007669"/>
    <property type="project" value="InterPro"/>
</dbReference>
<proteinExistence type="predicted"/>
<dbReference type="Proteomes" id="UP000463983">
    <property type="component" value="Chromosome"/>
</dbReference>
<dbReference type="GO" id="GO:0005506">
    <property type="term" value="F:iron ion binding"/>
    <property type="evidence" value="ECO:0007669"/>
    <property type="project" value="InterPro"/>
</dbReference>
<feature type="domain" description="NIF system FeS cluster assembly NifU N-terminal" evidence="1">
    <location>
        <begin position="2"/>
        <end position="113"/>
    </location>
</feature>
<dbReference type="AlphaFoldDB" id="A0A857NFP0"/>
<dbReference type="SUPFAM" id="SSF82649">
    <property type="entry name" value="SufE/NifU"/>
    <property type="match status" value="1"/>
</dbReference>
<accession>A0A857NFP0</accession>
<gene>
    <name evidence="2" type="ORF">MICH65_0117</name>
</gene>
<dbReference type="Pfam" id="PF01592">
    <property type="entry name" value="NifU_N"/>
    <property type="match status" value="1"/>
</dbReference>
<dbReference type="GO" id="GO:0016226">
    <property type="term" value="P:iron-sulfur cluster assembly"/>
    <property type="evidence" value="ECO:0007669"/>
    <property type="project" value="InterPro"/>
</dbReference>
<dbReference type="Gene3D" id="3.90.1010.10">
    <property type="match status" value="1"/>
</dbReference>
<dbReference type="EMBL" id="CP047901">
    <property type="protein sequence ID" value="QHO63098.1"/>
    <property type="molecule type" value="Genomic_DNA"/>
</dbReference>